<protein>
    <submittedName>
        <fullName evidence="3">Uncharacterized protein</fullName>
    </submittedName>
</protein>
<gene>
    <name evidence="3" type="ORF">SI8410_01000359</name>
</gene>
<sequence length="82" mass="8286">MGCCDRRKFVRVLSLLCMVVLAALVSTAEPVAAGRPLHEGRTATWGDSGGLFSLLQLLPKGGGGSGASSCTGGPVRNGGRCP</sequence>
<evidence type="ECO:0000313" key="4">
    <source>
        <dbReference type="Proteomes" id="UP000663760"/>
    </source>
</evidence>
<proteinExistence type="predicted"/>
<keyword evidence="4" id="KW-1185">Reference proteome</keyword>
<accession>A0A7I8JWD2</accession>
<dbReference type="AlphaFoldDB" id="A0A7I8JWD2"/>
<evidence type="ECO:0000256" key="2">
    <source>
        <dbReference type="SAM" id="SignalP"/>
    </source>
</evidence>
<name>A0A7I8JWD2_SPIIN</name>
<feature type="chain" id="PRO_5029855566" evidence="2">
    <location>
        <begin position="34"/>
        <end position="82"/>
    </location>
</feature>
<dbReference type="Proteomes" id="UP000663760">
    <property type="component" value="Chromosome 1"/>
</dbReference>
<feature type="signal peptide" evidence="2">
    <location>
        <begin position="1"/>
        <end position="33"/>
    </location>
</feature>
<feature type="region of interest" description="Disordered" evidence="1">
    <location>
        <begin position="61"/>
        <end position="82"/>
    </location>
</feature>
<dbReference type="EMBL" id="LR746264">
    <property type="protein sequence ID" value="CAA7388057.1"/>
    <property type="molecule type" value="Genomic_DNA"/>
</dbReference>
<evidence type="ECO:0000313" key="3">
    <source>
        <dbReference type="EMBL" id="CAA7388057.1"/>
    </source>
</evidence>
<reference evidence="3" key="1">
    <citation type="submission" date="2020-02" db="EMBL/GenBank/DDBJ databases">
        <authorList>
            <person name="Scholz U."/>
            <person name="Mascher M."/>
            <person name="Fiebig A."/>
        </authorList>
    </citation>
    <scope>NUCLEOTIDE SEQUENCE</scope>
</reference>
<evidence type="ECO:0000256" key="1">
    <source>
        <dbReference type="SAM" id="MobiDB-lite"/>
    </source>
</evidence>
<organism evidence="3 4">
    <name type="scientific">Spirodela intermedia</name>
    <name type="common">Intermediate duckweed</name>
    <dbReference type="NCBI Taxonomy" id="51605"/>
    <lineage>
        <taxon>Eukaryota</taxon>
        <taxon>Viridiplantae</taxon>
        <taxon>Streptophyta</taxon>
        <taxon>Embryophyta</taxon>
        <taxon>Tracheophyta</taxon>
        <taxon>Spermatophyta</taxon>
        <taxon>Magnoliopsida</taxon>
        <taxon>Liliopsida</taxon>
        <taxon>Araceae</taxon>
        <taxon>Lemnoideae</taxon>
        <taxon>Spirodela</taxon>
    </lineage>
</organism>
<keyword evidence="2" id="KW-0732">Signal</keyword>